<name>A0AAV7PY12_PLEWA</name>
<feature type="non-terminal residue" evidence="1">
    <location>
        <position position="1"/>
    </location>
</feature>
<protein>
    <recommendedName>
        <fullName evidence="3">C3H1-type domain-containing protein</fullName>
    </recommendedName>
</protein>
<accession>A0AAV7PY12</accession>
<dbReference type="AlphaFoldDB" id="A0AAV7PY12"/>
<evidence type="ECO:0000313" key="2">
    <source>
        <dbReference type="Proteomes" id="UP001066276"/>
    </source>
</evidence>
<dbReference type="EMBL" id="JANPWB010000011">
    <property type="protein sequence ID" value="KAJ1132146.1"/>
    <property type="molecule type" value="Genomic_DNA"/>
</dbReference>
<dbReference type="Proteomes" id="UP001066276">
    <property type="component" value="Chromosome 7"/>
</dbReference>
<gene>
    <name evidence="1" type="ORF">NDU88_010473</name>
</gene>
<feature type="non-terminal residue" evidence="1">
    <location>
        <position position="53"/>
    </location>
</feature>
<proteinExistence type="predicted"/>
<sequence length="53" mass="5644">ENSSCDCFCGGRCRAGSCAFLHKKNHPCNGGILAAWCKGACIGALQQLVRQCR</sequence>
<evidence type="ECO:0000313" key="1">
    <source>
        <dbReference type="EMBL" id="KAJ1132146.1"/>
    </source>
</evidence>
<organism evidence="1 2">
    <name type="scientific">Pleurodeles waltl</name>
    <name type="common">Iberian ribbed newt</name>
    <dbReference type="NCBI Taxonomy" id="8319"/>
    <lineage>
        <taxon>Eukaryota</taxon>
        <taxon>Metazoa</taxon>
        <taxon>Chordata</taxon>
        <taxon>Craniata</taxon>
        <taxon>Vertebrata</taxon>
        <taxon>Euteleostomi</taxon>
        <taxon>Amphibia</taxon>
        <taxon>Batrachia</taxon>
        <taxon>Caudata</taxon>
        <taxon>Salamandroidea</taxon>
        <taxon>Salamandridae</taxon>
        <taxon>Pleurodelinae</taxon>
        <taxon>Pleurodeles</taxon>
    </lineage>
</organism>
<comment type="caution">
    <text evidence="1">The sequence shown here is derived from an EMBL/GenBank/DDBJ whole genome shotgun (WGS) entry which is preliminary data.</text>
</comment>
<evidence type="ECO:0008006" key="3">
    <source>
        <dbReference type="Google" id="ProtNLM"/>
    </source>
</evidence>
<reference evidence="1" key="1">
    <citation type="journal article" date="2022" name="bioRxiv">
        <title>Sequencing and chromosome-scale assembly of the giantPleurodeles waltlgenome.</title>
        <authorList>
            <person name="Brown T."/>
            <person name="Elewa A."/>
            <person name="Iarovenko S."/>
            <person name="Subramanian E."/>
            <person name="Araus A.J."/>
            <person name="Petzold A."/>
            <person name="Susuki M."/>
            <person name="Suzuki K.-i.T."/>
            <person name="Hayashi T."/>
            <person name="Toyoda A."/>
            <person name="Oliveira C."/>
            <person name="Osipova E."/>
            <person name="Leigh N.D."/>
            <person name="Simon A."/>
            <person name="Yun M.H."/>
        </authorList>
    </citation>
    <scope>NUCLEOTIDE SEQUENCE</scope>
    <source>
        <strain evidence="1">20211129_DDA</strain>
        <tissue evidence="1">Liver</tissue>
    </source>
</reference>
<keyword evidence="2" id="KW-1185">Reference proteome</keyword>